<proteinExistence type="predicted"/>
<evidence type="ECO:0000313" key="2">
    <source>
        <dbReference type="EMBL" id="NHN35583.1"/>
    </source>
</evidence>
<protein>
    <recommendedName>
        <fullName evidence="1">Actin-like protein N-terminal domain-containing protein</fullName>
    </recommendedName>
</protein>
<evidence type="ECO:0000259" key="1">
    <source>
        <dbReference type="Pfam" id="PF17989"/>
    </source>
</evidence>
<gene>
    <name evidence="2" type="ORF">G9U52_38525</name>
</gene>
<dbReference type="Proteomes" id="UP001165962">
    <property type="component" value="Unassembled WGS sequence"/>
</dbReference>
<reference evidence="2" key="1">
    <citation type="submission" date="2020-03" db="EMBL/GenBank/DDBJ databases">
        <title>Draft sequencing of Paenibacilllus sp. S3N08.</title>
        <authorList>
            <person name="Kim D.-U."/>
        </authorList>
    </citation>
    <scope>NUCLEOTIDE SEQUENCE</scope>
    <source>
        <strain evidence="2">S3N08</strain>
    </source>
</reference>
<accession>A0ABX0JIX7</accession>
<dbReference type="EMBL" id="JAAOIW010000045">
    <property type="protein sequence ID" value="NHN35583.1"/>
    <property type="molecule type" value="Genomic_DNA"/>
</dbReference>
<dbReference type="RefSeq" id="WP_166158710.1">
    <property type="nucleotide sequence ID" value="NZ_JAAOIW010000045.1"/>
</dbReference>
<name>A0ABX0JIX7_9BACL</name>
<dbReference type="Gene3D" id="3.30.420.40">
    <property type="match status" value="2"/>
</dbReference>
<keyword evidence="3" id="KW-1185">Reference proteome</keyword>
<organism evidence="2 3">
    <name type="scientific">Paenibacillus agricola</name>
    <dbReference type="NCBI Taxonomy" id="2716264"/>
    <lineage>
        <taxon>Bacteria</taxon>
        <taxon>Bacillati</taxon>
        <taxon>Bacillota</taxon>
        <taxon>Bacilli</taxon>
        <taxon>Bacillales</taxon>
        <taxon>Paenibacillaceae</taxon>
        <taxon>Paenibacillus</taxon>
    </lineage>
</organism>
<evidence type="ECO:0000313" key="3">
    <source>
        <dbReference type="Proteomes" id="UP001165962"/>
    </source>
</evidence>
<feature type="domain" description="Actin-like protein N-terminal" evidence="1">
    <location>
        <begin position="8"/>
        <end position="171"/>
    </location>
</feature>
<dbReference type="InterPro" id="IPR040607">
    <property type="entry name" value="ALP_N"/>
</dbReference>
<dbReference type="Pfam" id="PF17989">
    <property type="entry name" value="ALP_N"/>
    <property type="match status" value="1"/>
</dbReference>
<sequence length="381" mass="42928">MSKFKVTGQDIGNHGHKAVFGSKPEDQFLIPMQVKFPTKRSTNMTQDEAPENLLDYYKLKINSSALSDKYNNKTILVGLCAEGGREMVQGSKKHLEDLPVIVSLASMAYHALNTNPKKKLITAHYAPVYGIPLSYFDFDARDAFEDRMQGSHSVTIETLGYECTVSINIEMDAVVPEDAIYVYDLERDWKGKLKESPVSKQDILIIGIGQLTTDCGYVSKMKFDDNRSFPIDFGAASTKDRFRYDFNTELSKKDNTAFRIVNRNHLDKIINNDFIIEELSHSIKTVFESYVEEDALNLVDDILNNVRMRKLAPHMVVGIGGGIQVYKNYIMNRLSEAGIDLKIDSQPEFATARALYKWGMSERSGFHEDASEGQANVSVEA</sequence>
<comment type="caution">
    <text evidence="2">The sequence shown here is derived from an EMBL/GenBank/DDBJ whole genome shotgun (WGS) entry which is preliminary data.</text>
</comment>